<dbReference type="EMBL" id="JAPFFF010000008">
    <property type="protein sequence ID" value="KAK8884286.1"/>
    <property type="molecule type" value="Genomic_DNA"/>
</dbReference>
<sequence>MSSPLTKVTFYQLVPGLQAVCSELEKQARVAVVHKCKFQLSCIQFRQFVNQFSITASDLEECVNVNQIGAYKYIIQAVREYIRLFYQHDTNNWINSVISNNCSYVASDLCGLATHLRECAAYLDKEASNIFDATSNKWLQCQILDLKEIKYSLSQYKSSSTSSDIVKSRTNSIDAFLNEYSSSFKPDEVEKVENNSPIPIYYQDKIIKQEDLEFIKEVGSGATCVVYYGIYHLTKAEVAIKKLKFQKLTKKTLKNYQDELSVLITANHPCLLRFIGATDVPPYIIATDWMPGNSLYDDLHKHHKLDKTKLTIAAFDIARGMRFLHKRNIIHRDLKSLNVLLDQNGYAKVCDFGLSTYAGKGQFLTKSLGTPYWMAPELLSTDTAYDNKVDVYAYAIVLWEIVTTKSPYQGISPAQIIAQVLANDKRPPVPTNCNDEFKDLIQKCWARDPETRPSFNQVIKLFSERDILINGADADEVREYITNAMKKPEEQGYSDD</sequence>
<dbReference type="Gene3D" id="3.30.200.20">
    <property type="entry name" value="Phosphorylase Kinase, domain 1"/>
    <property type="match status" value="1"/>
</dbReference>
<proteinExistence type="predicted"/>
<dbReference type="SMART" id="SM00220">
    <property type="entry name" value="S_TKc"/>
    <property type="match status" value="1"/>
</dbReference>
<dbReference type="InterPro" id="IPR000719">
    <property type="entry name" value="Prot_kinase_dom"/>
</dbReference>
<evidence type="ECO:0000313" key="3">
    <source>
        <dbReference type="Proteomes" id="UP001470230"/>
    </source>
</evidence>
<keyword evidence="3" id="KW-1185">Reference proteome</keyword>
<gene>
    <name evidence="2" type="ORF">M9Y10_043394</name>
</gene>
<comment type="caution">
    <text evidence="2">The sequence shown here is derived from an EMBL/GenBank/DDBJ whole genome shotgun (WGS) entry which is preliminary data.</text>
</comment>
<name>A0ABR2K0P7_9EUKA</name>
<dbReference type="CDD" id="cd13999">
    <property type="entry name" value="STKc_MAP3K-like"/>
    <property type="match status" value="1"/>
</dbReference>
<evidence type="ECO:0000259" key="1">
    <source>
        <dbReference type="PROSITE" id="PS50011"/>
    </source>
</evidence>
<dbReference type="Pfam" id="PF07714">
    <property type="entry name" value="PK_Tyr_Ser-Thr"/>
    <property type="match status" value="1"/>
</dbReference>
<protein>
    <recommendedName>
        <fullName evidence="1">Protein kinase domain-containing protein</fullName>
    </recommendedName>
</protein>
<dbReference type="PANTHER" id="PTHR23257:SF958">
    <property type="entry name" value="SERINE_THREONINE-PROTEIN KINASE WNK4"/>
    <property type="match status" value="1"/>
</dbReference>
<evidence type="ECO:0000313" key="2">
    <source>
        <dbReference type="EMBL" id="KAK8884286.1"/>
    </source>
</evidence>
<accession>A0ABR2K0P7</accession>
<dbReference type="InterPro" id="IPR050167">
    <property type="entry name" value="Ser_Thr_protein_kinase"/>
</dbReference>
<dbReference type="PROSITE" id="PS50011">
    <property type="entry name" value="PROTEIN_KINASE_DOM"/>
    <property type="match status" value="1"/>
</dbReference>
<dbReference type="Proteomes" id="UP001470230">
    <property type="component" value="Unassembled WGS sequence"/>
</dbReference>
<dbReference type="PRINTS" id="PR00109">
    <property type="entry name" value="TYRKINASE"/>
</dbReference>
<dbReference type="SUPFAM" id="SSF56112">
    <property type="entry name" value="Protein kinase-like (PK-like)"/>
    <property type="match status" value="1"/>
</dbReference>
<reference evidence="2 3" key="1">
    <citation type="submission" date="2024-04" db="EMBL/GenBank/DDBJ databases">
        <title>Tritrichomonas musculus Genome.</title>
        <authorList>
            <person name="Alves-Ferreira E."/>
            <person name="Grigg M."/>
            <person name="Lorenzi H."/>
            <person name="Galac M."/>
        </authorList>
    </citation>
    <scope>NUCLEOTIDE SEQUENCE [LARGE SCALE GENOMIC DNA]</scope>
    <source>
        <strain evidence="2 3">EAF2021</strain>
    </source>
</reference>
<dbReference type="PROSITE" id="PS00108">
    <property type="entry name" value="PROTEIN_KINASE_ST"/>
    <property type="match status" value="1"/>
</dbReference>
<dbReference type="InterPro" id="IPR011009">
    <property type="entry name" value="Kinase-like_dom_sf"/>
</dbReference>
<feature type="domain" description="Protein kinase" evidence="1">
    <location>
        <begin position="212"/>
        <end position="469"/>
    </location>
</feature>
<dbReference type="InterPro" id="IPR001245">
    <property type="entry name" value="Ser-Thr/Tyr_kinase_cat_dom"/>
</dbReference>
<dbReference type="InterPro" id="IPR008271">
    <property type="entry name" value="Ser/Thr_kinase_AS"/>
</dbReference>
<dbReference type="PANTHER" id="PTHR23257">
    <property type="entry name" value="SERINE-THREONINE PROTEIN KINASE"/>
    <property type="match status" value="1"/>
</dbReference>
<dbReference type="Gene3D" id="1.10.510.10">
    <property type="entry name" value="Transferase(Phosphotransferase) domain 1"/>
    <property type="match status" value="1"/>
</dbReference>
<organism evidence="2 3">
    <name type="scientific">Tritrichomonas musculus</name>
    <dbReference type="NCBI Taxonomy" id="1915356"/>
    <lineage>
        <taxon>Eukaryota</taxon>
        <taxon>Metamonada</taxon>
        <taxon>Parabasalia</taxon>
        <taxon>Tritrichomonadida</taxon>
        <taxon>Tritrichomonadidae</taxon>
        <taxon>Tritrichomonas</taxon>
    </lineage>
</organism>